<gene>
    <name evidence="1" type="ORF">V1264_017730</name>
</gene>
<organism evidence="1 2">
    <name type="scientific">Littorina saxatilis</name>
    <dbReference type="NCBI Taxonomy" id="31220"/>
    <lineage>
        <taxon>Eukaryota</taxon>
        <taxon>Metazoa</taxon>
        <taxon>Spiralia</taxon>
        <taxon>Lophotrochozoa</taxon>
        <taxon>Mollusca</taxon>
        <taxon>Gastropoda</taxon>
        <taxon>Caenogastropoda</taxon>
        <taxon>Littorinimorpha</taxon>
        <taxon>Littorinoidea</taxon>
        <taxon>Littorinidae</taxon>
        <taxon>Littorina</taxon>
    </lineage>
</organism>
<dbReference type="InterPro" id="IPR053040">
    <property type="entry name" value="LRR-containing_protein_71"/>
</dbReference>
<protein>
    <submittedName>
        <fullName evidence="1">Uncharacterized protein</fullName>
    </submittedName>
</protein>
<reference evidence="1 2" key="1">
    <citation type="submission" date="2024-02" db="EMBL/GenBank/DDBJ databases">
        <title>Chromosome-scale genome assembly of the rough periwinkle Littorina saxatilis.</title>
        <authorList>
            <person name="De Jode A."/>
            <person name="Faria R."/>
            <person name="Formenti G."/>
            <person name="Sims Y."/>
            <person name="Smith T.P."/>
            <person name="Tracey A."/>
            <person name="Wood J.M.D."/>
            <person name="Zagrodzka Z.B."/>
            <person name="Johannesson K."/>
            <person name="Butlin R.K."/>
            <person name="Leder E.H."/>
        </authorList>
    </citation>
    <scope>NUCLEOTIDE SEQUENCE [LARGE SCALE GENOMIC DNA]</scope>
    <source>
        <strain evidence="1">Snail1</strain>
        <tissue evidence="1">Muscle</tissue>
    </source>
</reference>
<name>A0AAN9BN75_9CAEN</name>
<dbReference type="PANTHER" id="PTHR46984:SF1">
    <property type="entry name" value="LEUCINE-RICH REPEAT-CONTAINING PROTEIN 71"/>
    <property type="match status" value="1"/>
</dbReference>
<proteinExistence type="predicted"/>
<accession>A0AAN9BN75</accession>
<dbReference type="AlphaFoldDB" id="A0AAN9BN75"/>
<sequence length="131" mass="14967">MCVNVEKEEDDLSPLTQDVENRDGQLWLVANRTLMSLNLMRNKMSERGLKLLLAAVEAQVISNVVTNVRRQREDHATGLYRLEVLRNAVSDNCPAATELRRLMRSRDPLLRSPRMDLEKLIVTPCAIPIML</sequence>
<dbReference type="PANTHER" id="PTHR46984">
    <property type="entry name" value="LEUCINE-RICH REPEAT-CONTAINING PROTEIN 71"/>
    <property type="match status" value="1"/>
</dbReference>
<dbReference type="EMBL" id="JBAMIC010000007">
    <property type="protein sequence ID" value="KAK7106480.1"/>
    <property type="molecule type" value="Genomic_DNA"/>
</dbReference>
<evidence type="ECO:0000313" key="1">
    <source>
        <dbReference type="EMBL" id="KAK7106480.1"/>
    </source>
</evidence>
<dbReference type="Proteomes" id="UP001374579">
    <property type="component" value="Unassembled WGS sequence"/>
</dbReference>
<keyword evidence="2" id="KW-1185">Reference proteome</keyword>
<evidence type="ECO:0000313" key="2">
    <source>
        <dbReference type="Proteomes" id="UP001374579"/>
    </source>
</evidence>
<comment type="caution">
    <text evidence="1">The sequence shown here is derived from an EMBL/GenBank/DDBJ whole genome shotgun (WGS) entry which is preliminary data.</text>
</comment>